<gene>
    <name evidence="1" type="ORF">LMG28138_05811</name>
</gene>
<reference evidence="1 2" key="1">
    <citation type="submission" date="2020-04" db="EMBL/GenBank/DDBJ databases">
        <authorList>
            <person name="De Canck E."/>
        </authorList>
    </citation>
    <scope>NUCLEOTIDE SEQUENCE [LARGE SCALE GENOMIC DNA]</scope>
    <source>
        <strain evidence="1 2">LMG 28138</strain>
    </source>
</reference>
<sequence>MRLIGDVRNRAPVAWRQSAGATLACGEPSDQSALTCKLDAAETPFAVSHGFFALFTA</sequence>
<accession>A0A6S7BPG9</accession>
<evidence type="ECO:0000313" key="1">
    <source>
        <dbReference type="EMBL" id="CAB3806575.1"/>
    </source>
</evidence>
<dbReference type="EMBL" id="CADIKM010000085">
    <property type="protein sequence ID" value="CAB3806575.1"/>
    <property type="molecule type" value="Genomic_DNA"/>
</dbReference>
<proteinExistence type="predicted"/>
<dbReference type="Proteomes" id="UP000494115">
    <property type="component" value="Unassembled WGS sequence"/>
</dbReference>
<organism evidence="1 2">
    <name type="scientific">Pararobbsia alpina</name>
    <dbReference type="NCBI Taxonomy" id="621374"/>
    <lineage>
        <taxon>Bacteria</taxon>
        <taxon>Pseudomonadati</taxon>
        <taxon>Pseudomonadota</taxon>
        <taxon>Betaproteobacteria</taxon>
        <taxon>Burkholderiales</taxon>
        <taxon>Burkholderiaceae</taxon>
        <taxon>Pararobbsia</taxon>
    </lineage>
</organism>
<name>A0A6S7BPG9_9BURK</name>
<evidence type="ECO:0000313" key="2">
    <source>
        <dbReference type="Proteomes" id="UP000494115"/>
    </source>
</evidence>
<protein>
    <submittedName>
        <fullName evidence="1">Uncharacterized protein</fullName>
    </submittedName>
</protein>
<keyword evidence="2" id="KW-1185">Reference proteome</keyword>
<dbReference type="AlphaFoldDB" id="A0A6S7BPG9"/>